<organism evidence="1 2">
    <name type="scientific">Nocardia abscessus</name>
    <dbReference type="NCBI Taxonomy" id="120957"/>
    <lineage>
        <taxon>Bacteria</taxon>
        <taxon>Bacillati</taxon>
        <taxon>Actinomycetota</taxon>
        <taxon>Actinomycetes</taxon>
        <taxon>Mycobacteriales</taxon>
        <taxon>Nocardiaceae</taxon>
        <taxon>Nocardia</taxon>
    </lineage>
</organism>
<proteinExistence type="predicted"/>
<dbReference type="EMBL" id="JADLRE010000002">
    <property type="protein sequence ID" value="MBF6224340.1"/>
    <property type="molecule type" value="Genomic_DNA"/>
</dbReference>
<keyword evidence="2" id="KW-1185">Reference proteome</keyword>
<protein>
    <submittedName>
        <fullName evidence="1">ImmA/IrrE family metallo-endopeptidase</fullName>
    </submittedName>
</protein>
<gene>
    <name evidence="1" type="ORF">IU470_04320</name>
</gene>
<dbReference type="Proteomes" id="UP000807309">
    <property type="component" value="Unassembled WGS sequence"/>
</dbReference>
<reference evidence="1 2" key="1">
    <citation type="submission" date="2020-10" db="EMBL/GenBank/DDBJ databases">
        <title>Identification of Nocardia species via Next-generation sequencing and recognition of intraspecies genetic diversity.</title>
        <authorList>
            <person name="Li P."/>
            <person name="Li P."/>
            <person name="Lu B."/>
        </authorList>
    </citation>
    <scope>NUCLEOTIDE SEQUENCE [LARGE SCALE GENOMIC DNA]</scope>
    <source>
        <strain evidence="1 2">N-11</strain>
    </source>
</reference>
<name>A0ABS0C1T6_9NOCA</name>
<accession>A0ABS0C1T6</accession>
<sequence>MRIAAWSKDGGDQPVLDRRWLRRELRGLGLPGRFTVGELAEAVAERRARPLRLRPESFPVTGLTGGLLVTDAIDFIAYQRNTSKVHQDHIVCHELGHLLAGHRTVDVGGAEAVRLLAPNIDPAVVRRMLGRTSYAQPQEREAEQIANMLMAHHITQWTAREEWVLPDSAPVAARRLLDALGPGQG</sequence>
<evidence type="ECO:0000313" key="2">
    <source>
        <dbReference type="Proteomes" id="UP000807309"/>
    </source>
</evidence>
<comment type="caution">
    <text evidence="1">The sequence shown here is derived from an EMBL/GenBank/DDBJ whole genome shotgun (WGS) entry which is preliminary data.</text>
</comment>
<evidence type="ECO:0000313" key="1">
    <source>
        <dbReference type="EMBL" id="MBF6224340.1"/>
    </source>
</evidence>
<dbReference type="RefSeq" id="WP_195031679.1">
    <property type="nucleotide sequence ID" value="NZ_JADLRE010000002.1"/>
</dbReference>